<sequence>MLRPSRGLCNICIFSEPVILLACGSFNPVTTMHLRMMELARDSVERTWSVPQTAWNSSVHEMSTVSSDLPSTTHSNPSNLSEYHGVYCPVDALPRRQFVVGGILSPVSDGYAKPDLVPSTVRVELARLACQFHSDWLVVDNWEASQPTWTRTRIVVDRLQSIIDEVCRKLNGMENDVRDSIRVSPKPPSRPILIDHVDANYSEVPCLATESWLMECLSQAAHPSSEFGHSVECQCYYGGEKSQTVVCNTQKLCSSSASCTSFESPSYKTVNMCYPTPRIKLVCGADMLQSFGIPNLWSEEDIEVLVRDYGFVCISRPGTDVAKVIFNCRLLSKYESNIQMVSEWCENNLSSTLVRRSLRLGQSIRYLVPDAALEKIYELGLYGARRPQRFILQSDKSCGRAPSAKPLSPATVKKSESDQQPTNSAITTTEDTVPSI</sequence>
<dbReference type="Proteomes" id="UP000822476">
    <property type="component" value="Unassembled WGS sequence"/>
</dbReference>
<evidence type="ECO:0000313" key="3">
    <source>
        <dbReference type="Proteomes" id="UP000822476"/>
    </source>
</evidence>
<dbReference type="EMBL" id="JTDE01006639">
    <property type="protein sequence ID" value="KAF7242670.1"/>
    <property type="molecule type" value="Genomic_DNA"/>
</dbReference>
<dbReference type="InterPro" id="IPR014729">
    <property type="entry name" value="Rossmann-like_a/b/a_fold"/>
</dbReference>
<dbReference type="InterPro" id="IPR051182">
    <property type="entry name" value="Euk_NMN_adenylyltrnsfrase"/>
</dbReference>
<dbReference type="PANTHER" id="PTHR12039">
    <property type="entry name" value="NICOTINAMIDE MONONUCLEOTIDE ADENYLYLTRANSFERASE"/>
    <property type="match status" value="1"/>
</dbReference>
<evidence type="ECO:0000313" key="2">
    <source>
        <dbReference type="EMBL" id="KAF7242670.1"/>
    </source>
</evidence>
<dbReference type="OrthoDB" id="422187at2759"/>
<dbReference type="SUPFAM" id="SSF52374">
    <property type="entry name" value="Nucleotidylyl transferase"/>
    <property type="match status" value="2"/>
</dbReference>
<feature type="compositionally biased region" description="Polar residues" evidence="1">
    <location>
        <begin position="418"/>
        <end position="436"/>
    </location>
</feature>
<evidence type="ECO:0008006" key="4">
    <source>
        <dbReference type="Google" id="ProtNLM"/>
    </source>
</evidence>
<dbReference type="Gene3D" id="3.40.50.620">
    <property type="entry name" value="HUPs"/>
    <property type="match status" value="1"/>
</dbReference>
<keyword evidence="3" id="KW-1185">Reference proteome</keyword>
<comment type="caution">
    <text evidence="2">The sequence shown here is derived from an EMBL/GenBank/DDBJ whole genome shotgun (WGS) entry which is preliminary data.</text>
</comment>
<reference evidence="2" key="1">
    <citation type="submission" date="2019-07" db="EMBL/GenBank/DDBJ databases">
        <title>Annotation for the trematode Paragonimus miyazaki's.</title>
        <authorList>
            <person name="Choi Y.-J."/>
        </authorList>
    </citation>
    <scope>NUCLEOTIDE SEQUENCE</scope>
    <source>
        <strain evidence="2">Japan</strain>
    </source>
</reference>
<proteinExistence type="predicted"/>
<name>A0A8S9YJR8_9TREM</name>
<dbReference type="GO" id="GO:0004515">
    <property type="term" value="F:nicotinate-nucleotide adenylyltransferase activity"/>
    <property type="evidence" value="ECO:0007669"/>
    <property type="project" value="TreeGrafter"/>
</dbReference>
<evidence type="ECO:0000256" key="1">
    <source>
        <dbReference type="SAM" id="MobiDB-lite"/>
    </source>
</evidence>
<dbReference type="GO" id="GO:0000309">
    <property type="term" value="F:nicotinamide-nucleotide adenylyltransferase activity"/>
    <property type="evidence" value="ECO:0007669"/>
    <property type="project" value="TreeGrafter"/>
</dbReference>
<dbReference type="AlphaFoldDB" id="A0A8S9YJR8"/>
<organism evidence="2 3">
    <name type="scientific">Paragonimus skrjabini miyazakii</name>
    <dbReference type="NCBI Taxonomy" id="59628"/>
    <lineage>
        <taxon>Eukaryota</taxon>
        <taxon>Metazoa</taxon>
        <taxon>Spiralia</taxon>
        <taxon>Lophotrochozoa</taxon>
        <taxon>Platyhelminthes</taxon>
        <taxon>Trematoda</taxon>
        <taxon>Digenea</taxon>
        <taxon>Plagiorchiida</taxon>
        <taxon>Troglotremata</taxon>
        <taxon>Troglotrematidae</taxon>
        <taxon>Paragonimus</taxon>
    </lineage>
</organism>
<accession>A0A8S9YJR8</accession>
<gene>
    <name evidence="2" type="ORF">EG68_10457</name>
</gene>
<dbReference type="GO" id="GO:0009435">
    <property type="term" value="P:NAD+ biosynthetic process"/>
    <property type="evidence" value="ECO:0007669"/>
    <property type="project" value="TreeGrafter"/>
</dbReference>
<dbReference type="PANTHER" id="PTHR12039:SF0">
    <property type="entry name" value="NICOTINAMIDE-NUCLEOTIDE ADENYLYLTRANSFERASE"/>
    <property type="match status" value="1"/>
</dbReference>
<feature type="region of interest" description="Disordered" evidence="1">
    <location>
        <begin position="395"/>
        <end position="436"/>
    </location>
</feature>
<protein>
    <recommendedName>
        <fullName evidence="4">Nicotinamide-nucleotide adenylyltransferase</fullName>
    </recommendedName>
</protein>